<dbReference type="RefSeq" id="WP_073151852.1">
    <property type="nucleotide sequence ID" value="NZ_FRAG01000048.1"/>
</dbReference>
<dbReference type="Pfam" id="PF03358">
    <property type="entry name" value="FMN_red"/>
    <property type="match status" value="1"/>
</dbReference>
<keyword evidence="1" id="KW-0285">Flavoprotein</keyword>
<evidence type="ECO:0000256" key="2">
    <source>
        <dbReference type="ARBA" id="ARBA00022643"/>
    </source>
</evidence>
<evidence type="ECO:0000256" key="1">
    <source>
        <dbReference type="ARBA" id="ARBA00022630"/>
    </source>
</evidence>
<evidence type="ECO:0000259" key="3">
    <source>
        <dbReference type="Pfam" id="PF03358"/>
    </source>
</evidence>
<dbReference type="AlphaFoldDB" id="A0A1M6RLQ8"/>
<dbReference type="STRING" id="1121301.SAMN02745912_03012"/>
<dbReference type="Gene3D" id="3.40.50.360">
    <property type="match status" value="1"/>
</dbReference>
<dbReference type="GO" id="GO:0016491">
    <property type="term" value="F:oxidoreductase activity"/>
    <property type="evidence" value="ECO:0007669"/>
    <property type="project" value="InterPro"/>
</dbReference>
<keyword evidence="2" id="KW-0288">FMN</keyword>
<keyword evidence="5" id="KW-1185">Reference proteome</keyword>
<dbReference type="SUPFAM" id="SSF52218">
    <property type="entry name" value="Flavoproteins"/>
    <property type="match status" value="1"/>
</dbReference>
<dbReference type="PANTHER" id="PTHR43278">
    <property type="entry name" value="NAD(P)H-DEPENDENT FMN-CONTAINING OXIDOREDUCTASE YWQN-RELATED"/>
    <property type="match status" value="1"/>
</dbReference>
<evidence type="ECO:0000313" key="4">
    <source>
        <dbReference type="EMBL" id="SHK33340.1"/>
    </source>
</evidence>
<dbReference type="Proteomes" id="UP000184465">
    <property type="component" value="Unassembled WGS sequence"/>
</dbReference>
<protein>
    <submittedName>
        <fullName evidence="4">NADPH-dependent FMN reductase</fullName>
    </submittedName>
</protein>
<dbReference type="InterPro" id="IPR051796">
    <property type="entry name" value="ISF_SsuE-like"/>
</dbReference>
<sequence>MKVLALLGSPRIKGNTDILLEELIKGVKECEAEVHKYELARLRINPCVGCYKCGELGRCIYEDDMKTLYEEFDQADIIIFASPLYFNSVSSISKLMIDRCHALWASKFILNKPMIDINKKRNGIFICTAGAKQGDNGFIGAFKVADLFFKAINIKSFKQLLMDDTDNLNIRNRVDILDKAYIMGKELCKHQTDY</sequence>
<dbReference type="OrthoDB" id="9805976at2"/>
<dbReference type="InterPro" id="IPR029039">
    <property type="entry name" value="Flavoprotein-like_sf"/>
</dbReference>
<dbReference type="PANTHER" id="PTHR43278:SF2">
    <property type="entry name" value="IRON-SULFUR FLAVOPROTEIN"/>
    <property type="match status" value="1"/>
</dbReference>
<accession>A0A1M6RLQ8</accession>
<organism evidence="4 5">
    <name type="scientific">Paramaledivibacter caminithermalis (strain DSM 15212 / CIP 107654 / DViRD3)</name>
    <name type="common">Clostridium caminithermale</name>
    <dbReference type="NCBI Taxonomy" id="1121301"/>
    <lineage>
        <taxon>Bacteria</taxon>
        <taxon>Bacillati</taxon>
        <taxon>Bacillota</taxon>
        <taxon>Clostridia</taxon>
        <taxon>Peptostreptococcales</taxon>
        <taxon>Caminicellaceae</taxon>
        <taxon>Paramaledivibacter</taxon>
    </lineage>
</organism>
<reference evidence="4 5" key="1">
    <citation type="submission" date="2016-11" db="EMBL/GenBank/DDBJ databases">
        <authorList>
            <person name="Jaros S."/>
            <person name="Januszkiewicz K."/>
            <person name="Wedrychowicz H."/>
        </authorList>
    </citation>
    <scope>NUCLEOTIDE SEQUENCE [LARGE SCALE GENOMIC DNA]</scope>
    <source>
        <strain evidence="4 5">DSM 15212</strain>
    </source>
</reference>
<gene>
    <name evidence="4" type="ORF">SAMN02745912_03012</name>
</gene>
<feature type="domain" description="NADPH-dependent FMN reductase-like" evidence="3">
    <location>
        <begin position="1"/>
        <end position="137"/>
    </location>
</feature>
<name>A0A1M6RLQ8_PARC5</name>
<evidence type="ECO:0000313" key="5">
    <source>
        <dbReference type="Proteomes" id="UP000184465"/>
    </source>
</evidence>
<dbReference type="EMBL" id="FRAG01000048">
    <property type="protein sequence ID" value="SHK33340.1"/>
    <property type="molecule type" value="Genomic_DNA"/>
</dbReference>
<proteinExistence type="predicted"/>
<dbReference type="InterPro" id="IPR005025">
    <property type="entry name" value="FMN_Rdtase-like_dom"/>
</dbReference>